<reference evidence="8" key="1">
    <citation type="submission" date="2019-09" db="EMBL/GenBank/DDBJ databases">
        <title>Draft genome information of white flower Hibiscus syriacus.</title>
        <authorList>
            <person name="Kim Y.-M."/>
        </authorList>
    </citation>
    <scope>NUCLEOTIDE SEQUENCE [LARGE SCALE GENOMIC DNA]</scope>
    <source>
        <strain evidence="8">YM2019G1</strain>
    </source>
</reference>
<keyword evidence="1" id="KW-0902">Two-component regulatory system</keyword>
<feature type="compositionally biased region" description="Basic and acidic residues" evidence="6">
    <location>
        <begin position="196"/>
        <end position="205"/>
    </location>
</feature>
<gene>
    <name evidence="8" type="ORF">F3Y22_tig00116962pilonHSYRG00078</name>
</gene>
<dbReference type="PANTHER" id="PTHR43874:SF87">
    <property type="entry name" value="HTH MYB-TYPE DOMAIN-CONTAINING PROTEIN"/>
    <property type="match status" value="1"/>
</dbReference>
<dbReference type="InterPro" id="IPR001789">
    <property type="entry name" value="Sig_transdc_resp-reg_receiver"/>
</dbReference>
<keyword evidence="2" id="KW-0805">Transcription regulation</keyword>
<dbReference type="Proteomes" id="UP000436088">
    <property type="component" value="Unassembled WGS sequence"/>
</dbReference>
<feature type="compositionally biased region" description="Polar residues" evidence="6">
    <location>
        <begin position="206"/>
        <end position="215"/>
    </location>
</feature>
<evidence type="ECO:0000256" key="3">
    <source>
        <dbReference type="ARBA" id="ARBA00023163"/>
    </source>
</evidence>
<dbReference type="Pfam" id="PF00072">
    <property type="entry name" value="Response_reg"/>
    <property type="match status" value="1"/>
</dbReference>
<proteinExistence type="predicted"/>
<dbReference type="PROSITE" id="PS50110">
    <property type="entry name" value="RESPONSE_REGULATORY"/>
    <property type="match status" value="1"/>
</dbReference>
<protein>
    <recommendedName>
        <fullName evidence="7">Response regulatory domain-containing protein</fullName>
    </recommendedName>
</protein>
<accession>A0A6A2WKK0</accession>
<name>A0A6A2WKK0_HIBSY</name>
<dbReference type="Gene3D" id="3.40.50.2300">
    <property type="match status" value="1"/>
</dbReference>
<dbReference type="AlphaFoldDB" id="A0A6A2WKK0"/>
<evidence type="ECO:0000313" key="9">
    <source>
        <dbReference type="Proteomes" id="UP000436088"/>
    </source>
</evidence>
<keyword evidence="4" id="KW-0539">Nucleus</keyword>
<evidence type="ECO:0000256" key="5">
    <source>
        <dbReference type="PROSITE-ProRule" id="PRU00169"/>
    </source>
</evidence>
<evidence type="ECO:0000259" key="7">
    <source>
        <dbReference type="PROSITE" id="PS50110"/>
    </source>
</evidence>
<dbReference type="EMBL" id="VEPZ02001737">
    <property type="protein sequence ID" value="KAE8659331.1"/>
    <property type="molecule type" value="Genomic_DNA"/>
</dbReference>
<sequence>MEKELRRSCSSVPILVVDRDTTSLMCLASMLEQYSYNVTTTELAAVAISMIRKGSERFKLVLADISNDEMNTLSLLIVSVRMNIPVILMSNETNPKFAQQLIGYGASLHLQKPISLNDLKYLWQHAFRRPRVSAAKTFTYLLGTGLPTINDPKGKSKELTPTDRSKDDRQMLPVAMGEEGMKYGHGGSMSETSYKFGDKDGEKTRNGNSIASRMNRSSGGRRRKTRLVWSKELHHKFAAAITALGDESNN</sequence>
<dbReference type="InterPro" id="IPR045279">
    <property type="entry name" value="ARR-like"/>
</dbReference>
<dbReference type="PANTHER" id="PTHR43874">
    <property type="entry name" value="TWO-COMPONENT RESPONSE REGULATOR"/>
    <property type="match status" value="1"/>
</dbReference>
<comment type="caution">
    <text evidence="8">The sequence shown here is derived from an EMBL/GenBank/DDBJ whole genome shotgun (WGS) entry which is preliminary data.</text>
</comment>
<keyword evidence="9" id="KW-1185">Reference proteome</keyword>
<evidence type="ECO:0000256" key="1">
    <source>
        <dbReference type="ARBA" id="ARBA00023012"/>
    </source>
</evidence>
<evidence type="ECO:0000256" key="4">
    <source>
        <dbReference type="ARBA" id="ARBA00023242"/>
    </source>
</evidence>
<dbReference type="SUPFAM" id="SSF52172">
    <property type="entry name" value="CheY-like"/>
    <property type="match status" value="1"/>
</dbReference>
<organism evidence="8 9">
    <name type="scientific">Hibiscus syriacus</name>
    <name type="common">Rose of Sharon</name>
    <dbReference type="NCBI Taxonomy" id="106335"/>
    <lineage>
        <taxon>Eukaryota</taxon>
        <taxon>Viridiplantae</taxon>
        <taxon>Streptophyta</taxon>
        <taxon>Embryophyta</taxon>
        <taxon>Tracheophyta</taxon>
        <taxon>Spermatophyta</taxon>
        <taxon>Magnoliopsida</taxon>
        <taxon>eudicotyledons</taxon>
        <taxon>Gunneridae</taxon>
        <taxon>Pentapetalae</taxon>
        <taxon>rosids</taxon>
        <taxon>malvids</taxon>
        <taxon>Malvales</taxon>
        <taxon>Malvaceae</taxon>
        <taxon>Malvoideae</taxon>
        <taxon>Hibiscus</taxon>
    </lineage>
</organism>
<evidence type="ECO:0000313" key="8">
    <source>
        <dbReference type="EMBL" id="KAE8659331.1"/>
    </source>
</evidence>
<dbReference type="InterPro" id="IPR011006">
    <property type="entry name" value="CheY-like_superfamily"/>
</dbReference>
<dbReference type="GO" id="GO:0009736">
    <property type="term" value="P:cytokinin-activated signaling pathway"/>
    <property type="evidence" value="ECO:0007669"/>
    <property type="project" value="InterPro"/>
</dbReference>
<keyword evidence="3" id="KW-0804">Transcription</keyword>
<evidence type="ECO:0000256" key="2">
    <source>
        <dbReference type="ARBA" id="ARBA00023015"/>
    </source>
</evidence>
<feature type="domain" description="Response regulatory" evidence="7">
    <location>
        <begin position="13"/>
        <end position="127"/>
    </location>
</feature>
<dbReference type="GO" id="GO:0000160">
    <property type="term" value="P:phosphorelay signal transduction system"/>
    <property type="evidence" value="ECO:0007669"/>
    <property type="project" value="UniProtKB-KW"/>
</dbReference>
<feature type="region of interest" description="Disordered" evidence="6">
    <location>
        <begin position="151"/>
        <end position="227"/>
    </location>
</feature>
<evidence type="ECO:0000256" key="6">
    <source>
        <dbReference type="SAM" id="MobiDB-lite"/>
    </source>
</evidence>
<keyword evidence="5" id="KW-0597">Phosphoprotein</keyword>
<feature type="modified residue" description="4-aspartylphosphate" evidence="5">
    <location>
        <position position="64"/>
    </location>
</feature>
<feature type="compositionally biased region" description="Basic and acidic residues" evidence="6">
    <location>
        <begin position="152"/>
        <end position="170"/>
    </location>
</feature>
<dbReference type="Gene3D" id="1.10.10.60">
    <property type="entry name" value="Homeodomain-like"/>
    <property type="match status" value="1"/>
</dbReference>